<name>A0A9E7EQM0_9LILI</name>
<feature type="repeat" description="PPR" evidence="2">
    <location>
        <begin position="229"/>
        <end position="263"/>
    </location>
</feature>
<dbReference type="Pfam" id="PF01535">
    <property type="entry name" value="PPR"/>
    <property type="match status" value="2"/>
</dbReference>
<dbReference type="PANTHER" id="PTHR47937">
    <property type="entry name" value="PLASTID TRANSCRIPTIONALLY ACTIVE CHROMOSOME 2-LIKE PROTEIN"/>
    <property type="match status" value="1"/>
</dbReference>
<keyword evidence="4" id="KW-1185">Reference proteome</keyword>
<evidence type="ECO:0000256" key="1">
    <source>
        <dbReference type="ARBA" id="ARBA00022737"/>
    </source>
</evidence>
<dbReference type="Gene3D" id="1.25.40.10">
    <property type="entry name" value="Tetratricopeptide repeat domain"/>
    <property type="match status" value="3"/>
</dbReference>
<sequence length="684" mass="76726">MPLARLPLHLLRSTLRFSSIPKPLQALAIPSPASRPAPLPVAVPRIGPDSALVSTPDAESICSLLSNPPSDRPPDLDGLLVWFERKLTSDLVLEVLKCHRRLGRSATLGFFSWAGFRLGFRFDDPVVEYMADFLGRRKLFDDLKWLLRTVARSNGRVSTRSVAICIRFLGRQGRVGEALSLFEVMELELNCPPDNLVINNVLYVLCKKDLSGGSIDVAVRIFHRIVQPDMYSYSNIIIGLCRFGRLENAFEVLREMTRATLVPTRTAVNTLIRELCQFGGKDELVGRVSIRKHSRPFDILVPNLMANGVLRPAVEVFHMIARLGLLPSTYIVDILVLRLCQAGKIEEAMGILGVVEGSKPNSVAESYTIIIKALCEACRMDEACRVLGRMMNLGLKPKLIVYNSIIRAFCMLGNVVEAQKYFDIMNKRRCEPDRATYTMLVHANCMIQNWQIAYKLLMEMIGLGRRPHFDTYNLVDGFLKKNGELDMSNKLKRKMEVQDLYAHCKAGRLEAAYDKLSSMLAMGFRPPIYARDAFECAFRKSPKWKVAQELLKKMEVDHSPFKQQQPDTEFKEQWPQQLTICSSSQDPCSCSIGTAFVPKNEDGAMNRQRLGFHRLLECCRLKNSVPSSNSSAGHSARSLSTSPTARVHVGCRIFLIDRVAAARTRRASPVDKPVALPRAIGSIT</sequence>
<proteinExistence type="predicted"/>
<dbReference type="NCBIfam" id="TIGR00756">
    <property type="entry name" value="PPR"/>
    <property type="match status" value="4"/>
</dbReference>
<feature type="repeat" description="PPR" evidence="2">
    <location>
        <begin position="363"/>
        <end position="397"/>
    </location>
</feature>
<dbReference type="OrthoDB" id="733434at2759"/>
<reference evidence="3" key="1">
    <citation type="submission" date="2022-05" db="EMBL/GenBank/DDBJ databases">
        <title>The Musa troglodytarum L. genome provides insights into the mechanism of non-climacteric behaviour and enrichment of carotenoids.</title>
        <authorList>
            <person name="Wang J."/>
        </authorList>
    </citation>
    <scope>NUCLEOTIDE SEQUENCE</scope>
    <source>
        <tissue evidence="3">Leaf</tissue>
    </source>
</reference>
<protein>
    <submittedName>
        <fullName evidence="3">PPR repeat</fullName>
    </submittedName>
</protein>
<dbReference type="Proteomes" id="UP001055439">
    <property type="component" value="Chromosome 10"/>
</dbReference>
<accession>A0A9E7EQM0</accession>
<evidence type="ECO:0000256" key="2">
    <source>
        <dbReference type="PROSITE-ProRule" id="PRU00708"/>
    </source>
</evidence>
<dbReference type="AlphaFoldDB" id="A0A9E7EQM0"/>
<feature type="repeat" description="PPR" evidence="2">
    <location>
        <begin position="398"/>
        <end position="432"/>
    </location>
</feature>
<dbReference type="PROSITE" id="PS51375">
    <property type="entry name" value="PPR"/>
    <property type="match status" value="4"/>
</dbReference>
<dbReference type="InterPro" id="IPR052308">
    <property type="entry name" value="PPR_domain-containing"/>
</dbReference>
<dbReference type="InterPro" id="IPR002885">
    <property type="entry name" value="PPR_rpt"/>
</dbReference>
<keyword evidence="1" id="KW-0677">Repeat</keyword>
<feature type="repeat" description="PPR" evidence="2">
    <location>
        <begin position="433"/>
        <end position="467"/>
    </location>
</feature>
<organism evidence="3 4">
    <name type="scientific">Musa troglodytarum</name>
    <name type="common">fe'i banana</name>
    <dbReference type="NCBI Taxonomy" id="320322"/>
    <lineage>
        <taxon>Eukaryota</taxon>
        <taxon>Viridiplantae</taxon>
        <taxon>Streptophyta</taxon>
        <taxon>Embryophyta</taxon>
        <taxon>Tracheophyta</taxon>
        <taxon>Spermatophyta</taxon>
        <taxon>Magnoliopsida</taxon>
        <taxon>Liliopsida</taxon>
        <taxon>Zingiberales</taxon>
        <taxon>Musaceae</taxon>
        <taxon>Musa</taxon>
    </lineage>
</organism>
<dbReference type="InterPro" id="IPR011990">
    <property type="entry name" value="TPR-like_helical_dom_sf"/>
</dbReference>
<evidence type="ECO:0000313" key="4">
    <source>
        <dbReference type="Proteomes" id="UP001055439"/>
    </source>
</evidence>
<dbReference type="Pfam" id="PF13041">
    <property type="entry name" value="PPR_2"/>
    <property type="match status" value="1"/>
</dbReference>
<dbReference type="Pfam" id="PF12854">
    <property type="entry name" value="PPR_1"/>
    <property type="match status" value="1"/>
</dbReference>
<evidence type="ECO:0000313" key="3">
    <source>
        <dbReference type="EMBL" id="URD82114.1"/>
    </source>
</evidence>
<dbReference type="PANTHER" id="PTHR47937:SF2">
    <property type="entry name" value="PENTATRICOPEPTIDE (PPR) REPEAT-CONTAINING PROTEIN, PF01535'-RELATED"/>
    <property type="match status" value="1"/>
</dbReference>
<gene>
    <name evidence="3" type="ORF">MUK42_02340</name>
</gene>
<dbReference type="EMBL" id="CP097503">
    <property type="protein sequence ID" value="URD82114.1"/>
    <property type="molecule type" value="Genomic_DNA"/>
</dbReference>